<dbReference type="OrthoDB" id="67296at2759"/>
<gene>
    <name evidence="2" type="primary">LOC105271716</name>
</gene>
<dbReference type="GO" id="GO:0097196">
    <property type="term" value="C:Shu complex"/>
    <property type="evidence" value="ECO:0007669"/>
    <property type="project" value="TreeGrafter"/>
</dbReference>
<dbReference type="GeneID" id="105271716"/>
<proteinExistence type="predicted"/>
<name>A0A9R1TMM9_9HYME</name>
<reference evidence="2" key="1">
    <citation type="submission" date="2025-08" db="UniProtKB">
        <authorList>
            <consortium name="RefSeq"/>
        </authorList>
    </citation>
    <scope>IDENTIFICATION</scope>
    <source>
        <strain evidence="2">USDA-PBARC FA_bdor</strain>
        <tissue evidence="2">Whole organism</tissue>
    </source>
</reference>
<dbReference type="GO" id="GO:0003697">
    <property type="term" value="F:single-stranded DNA binding"/>
    <property type="evidence" value="ECO:0007669"/>
    <property type="project" value="TreeGrafter"/>
</dbReference>
<keyword evidence="1" id="KW-1185">Reference proteome</keyword>
<organism evidence="1 2">
    <name type="scientific">Fopius arisanus</name>
    <dbReference type="NCBI Taxonomy" id="64838"/>
    <lineage>
        <taxon>Eukaryota</taxon>
        <taxon>Metazoa</taxon>
        <taxon>Ecdysozoa</taxon>
        <taxon>Arthropoda</taxon>
        <taxon>Hexapoda</taxon>
        <taxon>Insecta</taxon>
        <taxon>Pterygota</taxon>
        <taxon>Neoptera</taxon>
        <taxon>Endopterygota</taxon>
        <taxon>Hymenoptera</taxon>
        <taxon>Apocrita</taxon>
        <taxon>Ichneumonoidea</taxon>
        <taxon>Braconidae</taxon>
        <taxon>Opiinae</taxon>
        <taxon>Fopius</taxon>
    </lineage>
</organism>
<accession>A0A9R1TMM9</accession>
<dbReference type="GO" id="GO:0000724">
    <property type="term" value="P:double-strand break repair via homologous recombination"/>
    <property type="evidence" value="ECO:0007669"/>
    <property type="project" value="TreeGrafter"/>
</dbReference>
<dbReference type="KEGG" id="fas:105271716"/>
<protein>
    <submittedName>
        <fullName evidence="2">Uncharacterized protein isoform X1</fullName>
    </submittedName>
</protein>
<sequence length="213" mass="24933">MFSSKNRTKSTLLSGTHDLTELFTFEVAMYWALEGRHVFYITPTPLESIPAKYHDRNSLVVESFQMVQFMYLKDYEALISVLVGFHSHHIRPEVLLIDKLDTYIRHPKVTGQMLHTHIAKLCAILHDTMNACSNMSKSQWEFHLLASVTPQNLTKSCYHLYFDQIWKLGRENHKSFHLIRSGNSLELREVFEYQKFNDGTLILQKILQKLDNT</sequence>
<dbReference type="Proteomes" id="UP000694866">
    <property type="component" value="Unplaced"/>
</dbReference>
<evidence type="ECO:0000313" key="2">
    <source>
        <dbReference type="RefSeq" id="XP_011311736.1"/>
    </source>
</evidence>
<dbReference type="AlphaFoldDB" id="A0A9R1TMM9"/>
<dbReference type="RefSeq" id="XP_011311736.1">
    <property type="nucleotide sequence ID" value="XM_011313434.1"/>
</dbReference>
<evidence type="ECO:0000313" key="1">
    <source>
        <dbReference type="Proteomes" id="UP000694866"/>
    </source>
</evidence>
<dbReference type="PANTHER" id="PTHR28653:SF1">
    <property type="entry name" value="ATPASE SWSAP1"/>
    <property type="match status" value="1"/>
</dbReference>
<dbReference type="PANTHER" id="PTHR28653">
    <property type="match status" value="1"/>
</dbReference>